<keyword evidence="3" id="KW-1185">Reference proteome</keyword>
<evidence type="ECO:0008006" key="4">
    <source>
        <dbReference type="Google" id="ProtNLM"/>
    </source>
</evidence>
<dbReference type="Proteomes" id="UP000014174">
    <property type="component" value="Unassembled WGS sequence"/>
</dbReference>
<keyword evidence="1" id="KW-0732">Signal</keyword>
<dbReference type="RefSeq" id="WP_016193918.1">
    <property type="nucleotide sequence ID" value="NZ_AQPN01000023.1"/>
</dbReference>
<dbReference type="OrthoDB" id="9798714at2"/>
<sequence length="296" mass="33339">MNPHLFNLKRLLLLIGLLLNLSFAFAQSDKSVLWQISGKHINQPVYLVGTIHLFDTLQYELPEAIFDRLKTVRNVYFELDFGHLNQAELMQALWIKDSTQYLNKILDTASLTKLSQAVATSSVLKALGNKLFQLKPIYVSTFLMAGTHTPSLDMELYKKALLLKDSIGGIETLNEQLKAVDAISIIEQAKMLSTMLKQNMSQNEMLNEVMRVYVRQDIHHMIEDLSKMMPLDDSFNGELVTKRNEIMANRIDALIGTQSLMIAVGAGHLGGKDGLVNSLKNKGYTLTPIAFTFHKK</sequence>
<dbReference type="AlphaFoldDB" id="R9GWJ5"/>
<dbReference type="EMBL" id="AQPN01000023">
    <property type="protein sequence ID" value="EOR96157.1"/>
    <property type="molecule type" value="Genomic_DNA"/>
</dbReference>
<organism evidence="2 3">
    <name type="scientific">Arcticibacter svalbardensis MN12-7</name>
    <dbReference type="NCBI Taxonomy" id="1150600"/>
    <lineage>
        <taxon>Bacteria</taxon>
        <taxon>Pseudomonadati</taxon>
        <taxon>Bacteroidota</taxon>
        <taxon>Sphingobacteriia</taxon>
        <taxon>Sphingobacteriales</taxon>
        <taxon>Sphingobacteriaceae</taxon>
        <taxon>Arcticibacter</taxon>
    </lineage>
</organism>
<feature type="chain" id="PRO_5005710730" description="TraB/GumN family protein" evidence="1">
    <location>
        <begin position="27"/>
        <end position="296"/>
    </location>
</feature>
<name>R9GWJ5_9SPHI</name>
<protein>
    <recommendedName>
        <fullName evidence="4">TraB/GumN family protein</fullName>
    </recommendedName>
</protein>
<evidence type="ECO:0000313" key="2">
    <source>
        <dbReference type="EMBL" id="EOR96157.1"/>
    </source>
</evidence>
<dbReference type="InterPro" id="IPR047111">
    <property type="entry name" value="YbaP-like"/>
</dbReference>
<dbReference type="PANTHER" id="PTHR40590:SF1">
    <property type="entry name" value="CYTOPLASMIC PROTEIN"/>
    <property type="match status" value="1"/>
</dbReference>
<dbReference type="InterPro" id="IPR002816">
    <property type="entry name" value="TraB/PrgY/GumN_fam"/>
</dbReference>
<evidence type="ECO:0000256" key="1">
    <source>
        <dbReference type="SAM" id="SignalP"/>
    </source>
</evidence>
<comment type="caution">
    <text evidence="2">The sequence shown here is derived from an EMBL/GenBank/DDBJ whole genome shotgun (WGS) entry which is preliminary data.</text>
</comment>
<dbReference type="Pfam" id="PF01963">
    <property type="entry name" value="TraB_PrgY_gumN"/>
    <property type="match status" value="1"/>
</dbReference>
<proteinExistence type="predicted"/>
<accession>R9GWJ5</accession>
<dbReference type="PANTHER" id="PTHR40590">
    <property type="entry name" value="CYTOPLASMIC PROTEIN-RELATED"/>
    <property type="match status" value="1"/>
</dbReference>
<dbReference type="CDD" id="cd14789">
    <property type="entry name" value="Tiki"/>
    <property type="match status" value="1"/>
</dbReference>
<evidence type="ECO:0000313" key="3">
    <source>
        <dbReference type="Proteomes" id="UP000014174"/>
    </source>
</evidence>
<reference evidence="2 3" key="1">
    <citation type="journal article" date="2013" name="Genome Announc.">
        <title>Draft Genome Sequence of Arcticibacter svalbardensis Strain MN12-7T, a Member of the Family Sphingobacteriaceae Isolated from an Arctic Soil Sample.</title>
        <authorList>
            <person name="Shivaji S."/>
            <person name="Ara S."/>
            <person name="Prasad S."/>
            <person name="Manasa B.P."/>
            <person name="Begum Z."/>
            <person name="Singh A."/>
            <person name="Kumar Pinnaka A."/>
        </authorList>
    </citation>
    <scope>NUCLEOTIDE SEQUENCE [LARGE SCALE GENOMIC DNA]</scope>
    <source>
        <strain evidence="2 3">MN12-7</strain>
    </source>
</reference>
<feature type="signal peptide" evidence="1">
    <location>
        <begin position="1"/>
        <end position="26"/>
    </location>
</feature>
<dbReference type="eggNOG" id="COG3735">
    <property type="taxonomic scope" value="Bacteria"/>
</dbReference>
<gene>
    <name evidence="2" type="ORF">ADIARSV_0670</name>
</gene>